<feature type="domain" description="SpaA-like prealbumin fold" evidence="3">
    <location>
        <begin position="786"/>
        <end position="873"/>
    </location>
</feature>
<dbReference type="RefSeq" id="WP_350257865.1">
    <property type="nucleotide sequence ID" value="NZ_CP138335.1"/>
</dbReference>
<evidence type="ECO:0000259" key="5">
    <source>
        <dbReference type="Pfam" id="PF20674"/>
    </source>
</evidence>
<dbReference type="AlphaFoldDB" id="A0AAU7V8R0"/>
<keyword evidence="2" id="KW-0812">Transmembrane</keyword>
<feature type="compositionally biased region" description="Acidic residues" evidence="1">
    <location>
        <begin position="32"/>
        <end position="42"/>
    </location>
</feature>
<reference evidence="6" key="1">
    <citation type="submission" date="2023-11" db="EMBL/GenBank/DDBJ databases">
        <title>Scrofimicrobium hongkongense sp. nov., isolated from a patient with peritonitis.</title>
        <authorList>
            <person name="Lao H.Y."/>
            <person name="Wong A.Y.P."/>
            <person name="Ng T.L."/>
            <person name="Wong R.Y.L."/>
            <person name="Yau M.C.Y."/>
            <person name="Lam J.Y.W."/>
            <person name="Siu G.K.H."/>
        </authorList>
    </citation>
    <scope>NUCLEOTIDE SEQUENCE</scope>
    <source>
        <strain evidence="6">R131</strain>
    </source>
</reference>
<dbReference type="Pfam" id="PF17802">
    <property type="entry name" value="SpaA"/>
    <property type="match status" value="1"/>
</dbReference>
<dbReference type="Gene3D" id="2.60.40.10">
    <property type="entry name" value="Immunoglobulins"/>
    <property type="match status" value="1"/>
</dbReference>
<accession>A0AAU7V8R0</accession>
<dbReference type="InterPro" id="IPR048834">
    <property type="entry name" value="SpaA_pre-album"/>
</dbReference>
<dbReference type="KEGG" id="sapp:SAC06_08440"/>
<dbReference type="Pfam" id="PF20674">
    <property type="entry name" value="SpaA_3"/>
    <property type="match status" value="1"/>
</dbReference>
<dbReference type="InterPro" id="IPR045826">
    <property type="entry name" value="SpaA_PFL_dom_2"/>
</dbReference>
<dbReference type="InterPro" id="IPR013783">
    <property type="entry name" value="Ig-like_fold"/>
</dbReference>
<evidence type="ECO:0000256" key="2">
    <source>
        <dbReference type="SAM" id="Phobius"/>
    </source>
</evidence>
<proteinExistence type="predicted"/>
<feature type="domain" description="SpaA-like prealbumin fold" evidence="4">
    <location>
        <begin position="683"/>
        <end position="777"/>
    </location>
</feature>
<feature type="domain" description="SpaA-like prealbumin fold" evidence="5">
    <location>
        <begin position="439"/>
        <end position="552"/>
    </location>
</feature>
<evidence type="ECO:0000256" key="1">
    <source>
        <dbReference type="SAM" id="MobiDB-lite"/>
    </source>
</evidence>
<dbReference type="Pfam" id="PF19403">
    <property type="entry name" value="SpaA_2"/>
    <property type="match status" value="1"/>
</dbReference>
<feature type="transmembrane region" description="Helical" evidence="2">
    <location>
        <begin position="905"/>
        <end position="924"/>
    </location>
</feature>
<keyword evidence="2" id="KW-1133">Transmembrane helix</keyword>
<dbReference type="SUPFAM" id="SSF63829">
    <property type="entry name" value="Calcium-dependent phosphotriesterase"/>
    <property type="match status" value="1"/>
</dbReference>
<keyword evidence="2" id="KW-0472">Membrane</keyword>
<dbReference type="EMBL" id="CP138335">
    <property type="protein sequence ID" value="XBW07662.1"/>
    <property type="molecule type" value="Genomic_DNA"/>
</dbReference>
<name>A0AAU7V8R0_9ACTO</name>
<dbReference type="InterPro" id="IPR041033">
    <property type="entry name" value="SpaA_PFL_dom_1"/>
</dbReference>
<feature type="region of interest" description="Disordered" evidence="1">
    <location>
        <begin position="1"/>
        <end position="56"/>
    </location>
</feature>
<organism evidence="6">
    <name type="scientific">Scrofimicrobium appendicitidis</name>
    <dbReference type="NCBI Taxonomy" id="3079930"/>
    <lineage>
        <taxon>Bacteria</taxon>
        <taxon>Bacillati</taxon>
        <taxon>Actinomycetota</taxon>
        <taxon>Actinomycetes</taxon>
        <taxon>Actinomycetales</taxon>
        <taxon>Actinomycetaceae</taxon>
        <taxon>Scrofimicrobium</taxon>
    </lineage>
</organism>
<evidence type="ECO:0000259" key="3">
    <source>
        <dbReference type="Pfam" id="PF17802"/>
    </source>
</evidence>
<protein>
    <submittedName>
        <fullName evidence="6">SpaA isopeptide-forming pilin-related protein</fullName>
    </submittedName>
</protein>
<dbReference type="GO" id="GO:0005975">
    <property type="term" value="P:carbohydrate metabolic process"/>
    <property type="evidence" value="ECO:0007669"/>
    <property type="project" value="UniProtKB-ARBA"/>
</dbReference>
<evidence type="ECO:0000313" key="6">
    <source>
        <dbReference type="EMBL" id="XBW07662.1"/>
    </source>
</evidence>
<evidence type="ECO:0000259" key="4">
    <source>
        <dbReference type="Pfam" id="PF19403"/>
    </source>
</evidence>
<gene>
    <name evidence="6" type="ORF">SAC06_08440</name>
</gene>
<sequence length="941" mass="98085">MLPVENDSTAEPPAETTSPDPAEVAEQPAESGDQDADQESQELDQPQSGAEVASISPMALPSTPYLTWKVTDSDNALLGGATFKLNGPRGSSSWPGTETTVEDCVSGTCAGPDLDNTPGVFAVKTLQPNNTVSTSSRYRLQPVSAPAGLTFAGDANWNEIDGWGSNPSWGEWSDGVHDFGTYQATSASPSCGAGYIYSVSGSGQMYQVNPSGQVSPMGTAADGVSYFNGLGIGAGGSQVFAISRSTSSGYNVSGTVWKYDTNTGTWASTGVTQSTNTNLVGGAVCLSCGTYFFGGFTDGGGQFRIWAYNEATNTVSARGYVDTSEGAASSNNGDMAFDREGNLYVVRGAGSDISVYSVTAADLSNSGPNTRLNASRSEPSYSGMSNVNGAALDASGKLFLGDSSNLTSYNMPDMTGAQTVTSHLASSADLASCSSPPTVVIEKELPNGRVNPDDQFTLSMSQGDHLIGTATTSGTTIGVQDQRVGPLPANRGVDLTFAETFINGADPSQYATSWKCNLDDNTVPYASGTGTNGVINIPYEGERMVCRFVNTPLVAHVNVTKQVLDEDGNDDPTSRANWAITLTDSALTGNVRHNPLPDVQSTNTGGQTSWDLYFDSSGDAATVQLAETQQEHYRFVSGQCVVTDINGVPGIPQVFQSEEGSEISPVHPGETVDCTFVNQRISQTLTLTKSVENNFGGQLEPDDFTLTATPLDPAGTPLEFASGETMEIDPGTYQIGEVAQPGYELSGIACAVGDGQPVALIDGQLVIGPDDTHVACTLTNNDQPASVTWGKVAAGTDQFLSGSSWTLTGPTGTSSATVQVEDCEAGPCTGPDQDPRPGRFQVNNLKWGAYQLVEATAPAGFIKDDTVHQIDLGPTNLAVDLGNFDNELREGPVLPITGGFGTDTYLLGGGLVAGLGAMIAAAYYSRHPNRLRSSGRRAGTK</sequence>